<dbReference type="GO" id="GO:0005544">
    <property type="term" value="F:calcium-dependent phospholipid binding"/>
    <property type="evidence" value="ECO:0007669"/>
    <property type="project" value="TreeGrafter"/>
</dbReference>
<evidence type="ECO:0000313" key="19">
    <source>
        <dbReference type="Ensembl" id="ENSMAMP00000059167.1"/>
    </source>
</evidence>
<name>A0A7N9AZH6_9TELE</name>
<comment type="subcellular location">
    <subcellularLocation>
        <location evidence="1">Cell membrane</location>
        <topology evidence="1">Peripheral membrane protein</topology>
    </subcellularLocation>
    <subcellularLocation>
        <location evidence="2">Endoplasmic reticulum membrane</location>
        <topology evidence="2">Multi-pass membrane protein</topology>
    </subcellularLocation>
</comment>
<dbReference type="InterPro" id="IPR037752">
    <property type="entry name" value="C2C_KIAA1228"/>
</dbReference>
<dbReference type="GO" id="GO:0031210">
    <property type="term" value="F:phosphatidylcholine binding"/>
    <property type="evidence" value="ECO:0007669"/>
    <property type="project" value="TreeGrafter"/>
</dbReference>
<keyword evidence="9" id="KW-0256">Endoplasmic reticulum</keyword>
<dbReference type="SMART" id="SM00239">
    <property type="entry name" value="C2"/>
    <property type="match status" value="3"/>
</dbReference>
<feature type="compositionally biased region" description="Polar residues" evidence="15">
    <location>
        <begin position="556"/>
        <end position="585"/>
    </location>
</feature>
<keyword evidence="6 16" id="KW-0812">Transmembrane</keyword>
<sequence>MAAAGQSLPNGPSEGAGLGDNISIHGSTETLNSSAVNRILMEFLFYFGKALIIFYPVYLTGYLGLSISWVLLCMLMVTWWQKNRQWKDSRIGTAIEFMDNETHVINEKLQSVNISDVEKADWINKVLLQAWPFFGMYMEKLLKESIQPSVRLSSPALKMFTFTKVHFGHRPVRITGMKAYTHEVDHREVILDLNISYEGDVNIDTVVKPPITAGVKDLKLKGLLRVILGPLIGQAPLVGGVTLFFIRCPTLELNWTGATNILDSPAFRLFSTENLILFYTIASIMVLPNRMCIPLIDQVKMDQMRFPLPRGVVRVHLLEARDLVAKDTYMMGLVKGKSDPYATLRVGNRHFKSKTIKENLNPIWKEVYEFVVHEAPGQELEMEVYDEDTDKDDFLGRGEVHLKLQWFSLQADSSLLMESSDGQACAMLAVYLDNASNLPKHSEIVDRQKHGKNTKEARVKLASKDPVWEQGFVFFVHNVKTQQLFVQVKESEKKTVLGVLNLPLSRLLNASDMTLDQRFQLERSGANSQIKLKAALRILTLEKPKPKAIPNPLPQVKQQKPHTNQQSNGNISTPPVAATSTPALSSSNIPVVQASAPAKAADSQNGSNDDFVSHHRDSYLAADTSQSPHSSSSMRRYDSHSLLSENSIASSRFDLSEGALYPEAIRKHQGSFGEIHLTVRYATLRNKLIILVDACRNLFPCSENGTDSYVRLYLLPDQTWRHRKRTHVKKKTVNPVFNAKFEFDVSLEEAQTRKLDVSVKNNKMFHTRERKDIGMVGIAACDKMCLFLFLEWVIVG</sequence>
<dbReference type="PROSITE" id="PS00018">
    <property type="entry name" value="EF_HAND_1"/>
    <property type="match status" value="1"/>
</dbReference>
<feature type="domain" description="SMP-LTD" evidence="18">
    <location>
        <begin position="116"/>
        <end position="296"/>
    </location>
</feature>
<dbReference type="InterPro" id="IPR039010">
    <property type="entry name" value="Synaptotagmin_SMP"/>
</dbReference>
<dbReference type="FunFam" id="2.60.40.150:FF:000025">
    <property type="entry name" value="Extended synaptotagmin 2"/>
    <property type="match status" value="1"/>
</dbReference>
<evidence type="ECO:0000256" key="14">
    <source>
        <dbReference type="ARBA" id="ARBA00023136"/>
    </source>
</evidence>
<dbReference type="Gene3D" id="2.60.40.150">
    <property type="entry name" value="C2 domain"/>
    <property type="match status" value="3"/>
</dbReference>
<feature type="region of interest" description="Disordered" evidence="15">
    <location>
        <begin position="543"/>
        <end position="585"/>
    </location>
</feature>
<reference evidence="19" key="2">
    <citation type="submission" date="2025-09" db="UniProtKB">
        <authorList>
            <consortium name="Ensembl"/>
        </authorList>
    </citation>
    <scope>IDENTIFICATION</scope>
</reference>
<dbReference type="PANTHER" id="PTHR45761:SF4">
    <property type="entry name" value="EXTENDED SYNAPTOTAGMIN-3"/>
    <property type="match status" value="1"/>
</dbReference>
<dbReference type="InterPro" id="IPR000008">
    <property type="entry name" value="C2_dom"/>
</dbReference>
<evidence type="ECO:0000256" key="4">
    <source>
        <dbReference type="ARBA" id="ARBA00022448"/>
    </source>
</evidence>
<dbReference type="PROSITE" id="PS50004">
    <property type="entry name" value="C2"/>
    <property type="match status" value="2"/>
</dbReference>
<evidence type="ECO:0000256" key="3">
    <source>
        <dbReference type="ARBA" id="ARBA00005867"/>
    </source>
</evidence>
<dbReference type="InterPro" id="IPR051634">
    <property type="entry name" value="Extended_Synaptotagmin"/>
</dbReference>
<keyword evidence="10" id="KW-0106">Calcium</keyword>
<evidence type="ECO:0000313" key="20">
    <source>
        <dbReference type="Proteomes" id="UP000261640"/>
    </source>
</evidence>
<evidence type="ECO:0000256" key="5">
    <source>
        <dbReference type="ARBA" id="ARBA00022475"/>
    </source>
</evidence>
<evidence type="ECO:0000259" key="18">
    <source>
        <dbReference type="PROSITE" id="PS51847"/>
    </source>
</evidence>
<dbReference type="InterPro" id="IPR035892">
    <property type="entry name" value="C2_domain_sf"/>
</dbReference>
<keyword evidence="4" id="KW-0813">Transport</keyword>
<reference evidence="19" key="1">
    <citation type="submission" date="2025-08" db="UniProtKB">
        <authorList>
            <consortium name="Ensembl"/>
        </authorList>
    </citation>
    <scope>IDENTIFICATION</scope>
</reference>
<evidence type="ECO:0000256" key="12">
    <source>
        <dbReference type="ARBA" id="ARBA00023055"/>
    </source>
</evidence>
<evidence type="ECO:0000256" key="8">
    <source>
        <dbReference type="ARBA" id="ARBA00022737"/>
    </source>
</evidence>
<evidence type="ECO:0000259" key="17">
    <source>
        <dbReference type="PROSITE" id="PS50004"/>
    </source>
</evidence>
<dbReference type="GO" id="GO:0061817">
    <property type="term" value="P:endoplasmic reticulum-plasma membrane tethering"/>
    <property type="evidence" value="ECO:0007669"/>
    <property type="project" value="InterPro"/>
</dbReference>
<feature type="domain" description="C2" evidence="17">
    <location>
        <begin position="295"/>
        <end position="417"/>
    </location>
</feature>
<evidence type="ECO:0000256" key="10">
    <source>
        <dbReference type="ARBA" id="ARBA00022837"/>
    </source>
</evidence>
<dbReference type="InterPro" id="IPR037749">
    <property type="entry name" value="Ext_Synaptotagmin_C2B"/>
</dbReference>
<dbReference type="GeneTree" id="ENSGT00940000165191"/>
<keyword evidence="11 16" id="KW-1133">Transmembrane helix</keyword>
<dbReference type="PANTHER" id="PTHR45761">
    <property type="entry name" value="EXTENDED SYNAPTOTAGMIN-LIKE PROTEIN 2, ISOFORM C"/>
    <property type="match status" value="1"/>
</dbReference>
<dbReference type="Ensembl" id="ENSMAMT00000061221.1">
    <property type="protein sequence ID" value="ENSMAMP00000059167.1"/>
    <property type="gene ID" value="ENSMAMG00000012400.2"/>
</dbReference>
<dbReference type="GO" id="GO:0035091">
    <property type="term" value="F:phosphatidylinositol binding"/>
    <property type="evidence" value="ECO:0007669"/>
    <property type="project" value="TreeGrafter"/>
</dbReference>
<proteinExistence type="inferred from homology"/>
<dbReference type="CDD" id="cd04030">
    <property type="entry name" value="C2C_KIAA1228"/>
    <property type="match status" value="1"/>
</dbReference>
<dbReference type="Proteomes" id="UP000261640">
    <property type="component" value="Unplaced"/>
</dbReference>
<dbReference type="GO" id="GO:0005509">
    <property type="term" value="F:calcium ion binding"/>
    <property type="evidence" value="ECO:0007669"/>
    <property type="project" value="TreeGrafter"/>
</dbReference>
<feature type="transmembrane region" description="Helical" evidence="16">
    <location>
        <begin position="773"/>
        <end position="795"/>
    </location>
</feature>
<keyword evidence="14 16" id="KW-0472">Membrane</keyword>
<dbReference type="GO" id="GO:0005789">
    <property type="term" value="C:endoplasmic reticulum membrane"/>
    <property type="evidence" value="ECO:0007669"/>
    <property type="project" value="UniProtKB-SubCell"/>
</dbReference>
<accession>A0A7N9AZH6</accession>
<dbReference type="FunFam" id="2.60.40.150:FF:000093">
    <property type="entry name" value="Extended synaptotagmin 3"/>
    <property type="match status" value="1"/>
</dbReference>
<dbReference type="GO" id="GO:0008429">
    <property type="term" value="F:phosphatidylethanolamine binding"/>
    <property type="evidence" value="ECO:0007669"/>
    <property type="project" value="TreeGrafter"/>
</dbReference>
<dbReference type="CDD" id="cd04050">
    <property type="entry name" value="C2B_Synaptotagmin-like"/>
    <property type="match status" value="1"/>
</dbReference>
<dbReference type="InterPro" id="IPR018247">
    <property type="entry name" value="EF_Hand_1_Ca_BS"/>
</dbReference>
<comment type="similarity">
    <text evidence="3">Belongs to the extended synaptotagmin family.</text>
</comment>
<keyword evidence="20" id="KW-1185">Reference proteome</keyword>
<evidence type="ECO:0000256" key="6">
    <source>
        <dbReference type="ARBA" id="ARBA00022692"/>
    </source>
</evidence>
<evidence type="ECO:0000256" key="13">
    <source>
        <dbReference type="ARBA" id="ARBA00023121"/>
    </source>
</evidence>
<organism evidence="19 20">
    <name type="scientific">Mastacembelus armatus</name>
    <name type="common">zig-zag eel</name>
    <dbReference type="NCBI Taxonomy" id="205130"/>
    <lineage>
        <taxon>Eukaryota</taxon>
        <taxon>Metazoa</taxon>
        <taxon>Chordata</taxon>
        <taxon>Craniata</taxon>
        <taxon>Vertebrata</taxon>
        <taxon>Euteleostomi</taxon>
        <taxon>Actinopterygii</taxon>
        <taxon>Neopterygii</taxon>
        <taxon>Teleostei</taxon>
        <taxon>Neoteleostei</taxon>
        <taxon>Acanthomorphata</taxon>
        <taxon>Anabantaria</taxon>
        <taxon>Synbranchiformes</taxon>
        <taxon>Mastacembelidae</taxon>
        <taxon>Mastacembelus</taxon>
    </lineage>
</organism>
<dbReference type="InterPro" id="IPR031468">
    <property type="entry name" value="SMP_LBD"/>
</dbReference>
<dbReference type="Pfam" id="PF00168">
    <property type="entry name" value="C2"/>
    <property type="match status" value="3"/>
</dbReference>
<dbReference type="GO" id="GO:0006869">
    <property type="term" value="P:lipid transport"/>
    <property type="evidence" value="ECO:0007669"/>
    <property type="project" value="UniProtKB-KW"/>
</dbReference>
<keyword evidence="13" id="KW-0446">Lipid-binding</keyword>
<evidence type="ECO:0000256" key="15">
    <source>
        <dbReference type="SAM" id="MobiDB-lite"/>
    </source>
</evidence>
<evidence type="ECO:0000256" key="9">
    <source>
        <dbReference type="ARBA" id="ARBA00022824"/>
    </source>
</evidence>
<dbReference type="PROSITE" id="PS51847">
    <property type="entry name" value="SMP"/>
    <property type="match status" value="1"/>
</dbReference>
<keyword evidence="7" id="KW-0479">Metal-binding</keyword>
<dbReference type="Pfam" id="PF17047">
    <property type="entry name" value="SMP_LBD"/>
    <property type="match status" value="1"/>
</dbReference>
<dbReference type="CDD" id="cd08391">
    <property type="entry name" value="C2A_C2C_Synaptotagmin_like"/>
    <property type="match status" value="1"/>
</dbReference>
<keyword evidence="12" id="KW-0445">Lipid transport</keyword>
<dbReference type="GO" id="GO:0005886">
    <property type="term" value="C:plasma membrane"/>
    <property type="evidence" value="ECO:0007669"/>
    <property type="project" value="UniProtKB-SubCell"/>
</dbReference>
<feature type="domain" description="C2" evidence="17">
    <location>
        <begin position="671"/>
        <end position="793"/>
    </location>
</feature>
<keyword evidence="5" id="KW-1003">Cell membrane</keyword>
<evidence type="ECO:0000256" key="2">
    <source>
        <dbReference type="ARBA" id="ARBA00004477"/>
    </source>
</evidence>
<evidence type="ECO:0000256" key="1">
    <source>
        <dbReference type="ARBA" id="ARBA00004202"/>
    </source>
</evidence>
<feature type="transmembrane region" description="Helical" evidence="16">
    <location>
        <begin position="226"/>
        <end position="246"/>
    </location>
</feature>
<feature type="transmembrane region" description="Helical" evidence="16">
    <location>
        <begin position="276"/>
        <end position="296"/>
    </location>
</feature>
<dbReference type="InterPro" id="IPR037733">
    <property type="entry name" value="Ext_Synaptotagmin_C2A"/>
</dbReference>
<protein>
    <submittedName>
        <fullName evidence="19">Extended synaptotagmin-like protein 3</fullName>
    </submittedName>
</protein>
<dbReference type="SUPFAM" id="SSF49562">
    <property type="entry name" value="C2 domain (Calcium/lipid-binding domain, CaLB)"/>
    <property type="match status" value="3"/>
</dbReference>
<evidence type="ECO:0000256" key="11">
    <source>
        <dbReference type="ARBA" id="ARBA00022989"/>
    </source>
</evidence>
<evidence type="ECO:0000256" key="7">
    <source>
        <dbReference type="ARBA" id="ARBA00022723"/>
    </source>
</evidence>
<evidence type="ECO:0000256" key="16">
    <source>
        <dbReference type="SAM" id="Phobius"/>
    </source>
</evidence>
<dbReference type="AlphaFoldDB" id="A0A7N9AZH6"/>
<keyword evidence="8" id="KW-0677">Repeat</keyword>